<comment type="caution">
    <text evidence="2">The sequence shown here is derived from an EMBL/GenBank/DDBJ whole genome shotgun (WGS) entry which is preliminary data.</text>
</comment>
<feature type="region of interest" description="Disordered" evidence="1">
    <location>
        <begin position="53"/>
        <end position="72"/>
    </location>
</feature>
<dbReference type="AlphaFoldDB" id="A0AAV4DMF1"/>
<evidence type="ECO:0000313" key="3">
    <source>
        <dbReference type="Proteomes" id="UP000735302"/>
    </source>
</evidence>
<accession>A0AAV4DMF1</accession>
<name>A0AAV4DMF1_9GAST</name>
<organism evidence="2 3">
    <name type="scientific">Plakobranchus ocellatus</name>
    <dbReference type="NCBI Taxonomy" id="259542"/>
    <lineage>
        <taxon>Eukaryota</taxon>
        <taxon>Metazoa</taxon>
        <taxon>Spiralia</taxon>
        <taxon>Lophotrochozoa</taxon>
        <taxon>Mollusca</taxon>
        <taxon>Gastropoda</taxon>
        <taxon>Heterobranchia</taxon>
        <taxon>Euthyneura</taxon>
        <taxon>Panpulmonata</taxon>
        <taxon>Sacoglossa</taxon>
        <taxon>Placobranchoidea</taxon>
        <taxon>Plakobranchidae</taxon>
        <taxon>Plakobranchus</taxon>
    </lineage>
</organism>
<proteinExistence type="predicted"/>
<keyword evidence="3" id="KW-1185">Reference proteome</keyword>
<dbReference type="EMBL" id="BLXT01008059">
    <property type="protein sequence ID" value="GFO45447.1"/>
    <property type="molecule type" value="Genomic_DNA"/>
</dbReference>
<dbReference type="PROSITE" id="PS51257">
    <property type="entry name" value="PROKAR_LIPOPROTEIN"/>
    <property type="match status" value="1"/>
</dbReference>
<sequence length="100" mass="11255">MKGKDFVNVSNTRDQASLNQVLLACQYQSDQSSDRRREAYRFTEFEFSQVECDPKLSGPPSGQGAGGGARTCDRRVPVELRADLLATVQPTLQMRREKRC</sequence>
<evidence type="ECO:0000256" key="1">
    <source>
        <dbReference type="SAM" id="MobiDB-lite"/>
    </source>
</evidence>
<protein>
    <submittedName>
        <fullName evidence="2">Uncharacterized protein</fullName>
    </submittedName>
</protein>
<reference evidence="2 3" key="1">
    <citation type="journal article" date="2021" name="Elife">
        <title>Chloroplast acquisition without the gene transfer in kleptoplastic sea slugs, Plakobranchus ocellatus.</title>
        <authorList>
            <person name="Maeda T."/>
            <person name="Takahashi S."/>
            <person name="Yoshida T."/>
            <person name="Shimamura S."/>
            <person name="Takaki Y."/>
            <person name="Nagai Y."/>
            <person name="Toyoda A."/>
            <person name="Suzuki Y."/>
            <person name="Arimoto A."/>
            <person name="Ishii H."/>
            <person name="Satoh N."/>
            <person name="Nishiyama T."/>
            <person name="Hasebe M."/>
            <person name="Maruyama T."/>
            <person name="Minagawa J."/>
            <person name="Obokata J."/>
            <person name="Shigenobu S."/>
        </authorList>
    </citation>
    <scope>NUCLEOTIDE SEQUENCE [LARGE SCALE GENOMIC DNA]</scope>
</reference>
<dbReference type="Proteomes" id="UP000735302">
    <property type="component" value="Unassembled WGS sequence"/>
</dbReference>
<gene>
    <name evidence="2" type="ORF">PoB_007195200</name>
</gene>
<evidence type="ECO:0000313" key="2">
    <source>
        <dbReference type="EMBL" id="GFO45447.1"/>
    </source>
</evidence>